<keyword evidence="2" id="KW-0479">Metal-binding</keyword>
<feature type="domain" description="Yippee" evidence="5">
    <location>
        <begin position="15"/>
        <end position="112"/>
    </location>
</feature>
<proteinExistence type="inferred from homology"/>
<evidence type="ECO:0000256" key="2">
    <source>
        <dbReference type="ARBA" id="ARBA00022723"/>
    </source>
</evidence>
<dbReference type="InterPro" id="IPR034751">
    <property type="entry name" value="Yippee"/>
</dbReference>
<reference evidence="6" key="1">
    <citation type="submission" date="2019-12" db="EMBL/GenBank/DDBJ databases">
        <title>Genome sequencing and annotation of Brassica cretica.</title>
        <authorList>
            <person name="Studholme D.J."/>
            <person name="Sarris P.F."/>
        </authorList>
    </citation>
    <scope>NUCLEOTIDE SEQUENCE</scope>
    <source>
        <strain evidence="6">PFS-001/15</strain>
        <tissue evidence="6">Leaf</tissue>
    </source>
</reference>
<evidence type="ECO:0000256" key="1">
    <source>
        <dbReference type="ARBA" id="ARBA00005613"/>
    </source>
</evidence>
<dbReference type="PANTHER" id="PTHR13848">
    <property type="entry name" value="PROTEIN YIPPEE-LIKE CG15309-RELATED"/>
    <property type="match status" value="1"/>
</dbReference>
<dbReference type="Pfam" id="PF03226">
    <property type="entry name" value="Yippee-Mis18"/>
    <property type="match status" value="1"/>
</dbReference>
<feature type="non-terminal residue" evidence="6">
    <location>
        <position position="1"/>
    </location>
</feature>
<dbReference type="AlphaFoldDB" id="A0A8S9LPB7"/>
<comment type="similarity">
    <text evidence="1 4">Belongs to the yippee family.</text>
</comment>
<keyword evidence="3" id="KW-0862">Zinc</keyword>
<dbReference type="Proteomes" id="UP000712281">
    <property type="component" value="Unassembled WGS sequence"/>
</dbReference>
<dbReference type="PROSITE" id="PS51792">
    <property type="entry name" value="YIPPEE"/>
    <property type="match status" value="1"/>
</dbReference>
<protein>
    <recommendedName>
        <fullName evidence="4">Protein yippee-like</fullName>
    </recommendedName>
</protein>
<gene>
    <name evidence="6" type="ORF">F2Q68_00044936</name>
</gene>
<sequence>TIKMGRVFIVDLEGKVYSCIHCKTNLTKDQDIMSKSFKSRGGQAYLFSEVVNVSTGNKEDRMMITGLHTVTDIFCVGCGLNVGWKYVTAHDVSQKYKEGKSVLELYKIVGPHDSNDLVCQQVSQLMIQ</sequence>
<evidence type="ECO:0000259" key="5">
    <source>
        <dbReference type="PROSITE" id="PS51792"/>
    </source>
</evidence>
<dbReference type="InterPro" id="IPR039058">
    <property type="entry name" value="Yippee_fam"/>
</dbReference>
<organism evidence="6 7">
    <name type="scientific">Brassica cretica</name>
    <name type="common">Mustard</name>
    <dbReference type="NCBI Taxonomy" id="69181"/>
    <lineage>
        <taxon>Eukaryota</taxon>
        <taxon>Viridiplantae</taxon>
        <taxon>Streptophyta</taxon>
        <taxon>Embryophyta</taxon>
        <taxon>Tracheophyta</taxon>
        <taxon>Spermatophyta</taxon>
        <taxon>Magnoliopsida</taxon>
        <taxon>eudicotyledons</taxon>
        <taxon>Gunneridae</taxon>
        <taxon>Pentapetalae</taxon>
        <taxon>rosids</taxon>
        <taxon>malvids</taxon>
        <taxon>Brassicales</taxon>
        <taxon>Brassicaceae</taxon>
        <taxon>Brassiceae</taxon>
        <taxon>Brassica</taxon>
    </lineage>
</organism>
<dbReference type="OrthoDB" id="6407410at2759"/>
<dbReference type="GO" id="GO:0046872">
    <property type="term" value="F:metal ion binding"/>
    <property type="evidence" value="ECO:0007669"/>
    <property type="project" value="UniProtKB-KW"/>
</dbReference>
<comment type="caution">
    <text evidence="6">The sequence shown here is derived from an EMBL/GenBank/DDBJ whole genome shotgun (WGS) entry which is preliminary data.</text>
</comment>
<evidence type="ECO:0000313" key="6">
    <source>
        <dbReference type="EMBL" id="KAF2608402.1"/>
    </source>
</evidence>
<evidence type="ECO:0000256" key="4">
    <source>
        <dbReference type="RuleBase" id="RU110713"/>
    </source>
</evidence>
<accession>A0A8S9LPB7</accession>
<evidence type="ECO:0000313" key="7">
    <source>
        <dbReference type="Proteomes" id="UP000712281"/>
    </source>
</evidence>
<evidence type="ECO:0000256" key="3">
    <source>
        <dbReference type="ARBA" id="ARBA00022833"/>
    </source>
</evidence>
<dbReference type="InterPro" id="IPR004910">
    <property type="entry name" value="Yippee/Mis18/Cereblon"/>
</dbReference>
<name>A0A8S9LPB7_BRACR</name>
<dbReference type="EMBL" id="QGKW02000276">
    <property type="protein sequence ID" value="KAF2608402.1"/>
    <property type="molecule type" value="Genomic_DNA"/>
</dbReference>